<evidence type="ECO:0000256" key="1">
    <source>
        <dbReference type="SAM" id="Coils"/>
    </source>
</evidence>
<dbReference type="Proteomes" id="UP000295258">
    <property type="component" value="Unassembled WGS sequence"/>
</dbReference>
<evidence type="ECO:0000256" key="2">
    <source>
        <dbReference type="SAM" id="MobiDB-lite"/>
    </source>
</evidence>
<reference evidence="3 4" key="1">
    <citation type="submission" date="2019-03" db="EMBL/GenBank/DDBJ databases">
        <title>Draft genome sequences of novel Actinobacteria.</title>
        <authorList>
            <person name="Sahin N."/>
            <person name="Ay H."/>
            <person name="Saygin H."/>
        </authorList>
    </citation>
    <scope>NUCLEOTIDE SEQUENCE [LARGE SCALE GENOMIC DNA]</scope>
    <source>
        <strain evidence="3 4">KC310</strain>
    </source>
</reference>
<organism evidence="3 4">
    <name type="scientific">Nonomuraea deserti</name>
    <dbReference type="NCBI Taxonomy" id="1848322"/>
    <lineage>
        <taxon>Bacteria</taxon>
        <taxon>Bacillati</taxon>
        <taxon>Actinomycetota</taxon>
        <taxon>Actinomycetes</taxon>
        <taxon>Streptosporangiales</taxon>
        <taxon>Streptosporangiaceae</taxon>
        <taxon>Nonomuraea</taxon>
    </lineage>
</organism>
<dbReference type="AlphaFoldDB" id="A0A4R4WAN2"/>
<feature type="coiled-coil region" evidence="1">
    <location>
        <begin position="18"/>
        <end position="52"/>
    </location>
</feature>
<dbReference type="RefSeq" id="WP_132593436.1">
    <property type="nucleotide sequence ID" value="NZ_SMKO01000012.1"/>
</dbReference>
<evidence type="ECO:0000313" key="4">
    <source>
        <dbReference type="Proteomes" id="UP000295258"/>
    </source>
</evidence>
<accession>A0A4R4WAN2</accession>
<name>A0A4R4WAN2_9ACTN</name>
<proteinExistence type="predicted"/>
<comment type="caution">
    <text evidence="3">The sequence shown here is derived from an EMBL/GenBank/DDBJ whole genome shotgun (WGS) entry which is preliminary data.</text>
</comment>
<sequence>MNASDPGAWLLDRIDTRDKALTSQIEQTRDQIEELAGRLRELDQDLDHLRITRKTLLVLAAEPDPAPLPPPAPAVPALPADPHPHDHYRSALTRA</sequence>
<feature type="compositionally biased region" description="Pro residues" evidence="2">
    <location>
        <begin position="64"/>
        <end position="81"/>
    </location>
</feature>
<dbReference type="EMBL" id="SMKO01000012">
    <property type="protein sequence ID" value="TDD10370.1"/>
    <property type="molecule type" value="Genomic_DNA"/>
</dbReference>
<protein>
    <submittedName>
        <fullName evidence="3">Uncharacterized protein</fullName>
    </submittedName>
</protein>
<evidence type="ECO:0000313" key="3">
    <source>
        <dbReference type="EMBL" id="TDD10370.1"/>
    </source>
</evidence>
<keyword evidence="4" id="KW-1185">Reference proteome</keyword>
<feature type="region of interest" description="Disordered" evidence="2">
    <location>
        <begin position="62"/>
        <end position="95"/>
    </location>
</feature>
<gene>
    <name evidence="3" type="ORF">E1292_07605</name>
</gene>
<keyword evidence="1" id="KW-0175">Coiled coil</keyword>